<dbReference type="CDD" id="cd09274">
    <property type="entry name" value="RNase_HI_RT_Ty3"/>
    <property type="match status" value="1"/>
</dbReference>
<name>A0A0A9W0S7_LYGHE</name>
<evidence type="ECO:0000256" key="7">
    <source>
        <dbReference type="ARBA" id="ARBA00022918"/>
    </source>
</evidence>
<dbReference type="SUPFAM" id="SSF53098">
    <property type="entry name" value="Ribonuclease H-like"/>
    <property type="match status" value="1"/>
</dbReference>
<feature type="domain" description="Integrase catalytic" evidence="10">
    <location>
        <begin position="720"/>
        <end position="875"/>
    </location>
</feature>
<dbReference type="CDD" id="cd01647">
    <property type="entry name" value="RT_LTR"/>
    <property type="match status" value="1"/>
</dbReference>
<dbReference type="EMBL" id="GBHO01042583">
    <property type="protein sequence ID" value="JAG01021.1"/>
    <property type="molecule type" value="Transcribed_RNA"/>
</dbReference>
<dbReference type="FunFam" id="3.30.70.270:FF:000026">
    <property type="entry name" value="Transposon Ty3-G Gag-Pol polyprotein"/>
    <property type="match status" value="1"/>
</dbReference>
<feature type="domain" description="Reverse transcriptase" evidence="9">
    <location>
        <begin position="174"/>
        <end position="352"/>
    </location>
</feature>
<keyword evidence="4" id="KW-0540">Nuclease</keyword>
<feature type="region of interest" description="Disordered" evidence="8">
    <location>
        <begin position="974"/>
        <end position="1064"/>
    </location>
</feature>
<dbReference type="GO" id="GO:0003964">
    <property type="term" value="F:RNA-directed DNA polymerase activity"/>
    <property type="evidence" value="ECO:0007669"/>
    <property type="project" value="UniProtKB-KW"/>
</dbReference>
<evidence type="ECO:0000313" key="11">
    <source>
        <dbReference type="EMBL" id="JAG01021.1"/>
    </source>
</evidence>
<dbReference type="Gene3D" id="1.10.340.70">
    <property type="match status" value="1"/>
</dbReference>
<dbReference type="InterPro" id="IPR041373">
    <property type="entry name" value="RT_RNaseH"/>
</dbReference>
<dbReference type="GO" id="GO:0016787">
    <property type="term" value="F:hydrolase activity"/>
    <property type="evidence" value="ECO:0007669"/>
    <property type="project" value="UniProtKB-KW"/>
</dbReference>
<dbReference type="InterPro" id="IPR041588">
    <property type="entry name" value="Integrase_H2C2"/>
</dbReference>
<keyword evidence="6" id="KW-0378">Hydrolase</keyword>
<feature type="compositionally biased region" description="Polar residues" evidence="8">
    <location>
        <begin position="978"/>
        <end position="993"/>
    </location>
</feature>
<proteinExistence type="predicted"/>
<feature type="compositionally biased region" description="Basic residues" evidence="8">
    <location>
        <begin position="1014"/>
        <end position="1023"/>
    </location>
</feature>
<dbReference type="Pfam" id="PF00665">
    <property type="entry name" value="rve"/>
    <property type="match status" value="1"/>
</dbReference>
<dbReference type="SUPFAM" id="SSF50630">
    <property type="entry name" value="Acid proteases"/>
    <property type="match status" value="1"/>
</dbReference>
<keyword evidence="2" id="KW-0808">Transferase</keyword>
<dbReference type="Gene3D" id="3.10.10.10">
    <property type="entry name" value="HIV Type 1 Reverse Transcriptase, subunit A, domain 1"/>
    <property type="match status" value="1"/>
</dbReference>
<protein>
    <recommendedName>
        <fullName evidence="1">RNA-directed DNA polymerase</fullName>
        <ecNumber evidence="1">2.7.7.49</ecNumber>
    </recommendedName>
</protein>
<dbReference type="InterPro" id="IPR036397">
    <property type="entry name" value="RNaseH_sf"/>
</dbReference>
<dbReference type="FunFam" id="3.30.420.10:FF:000063">
    <property type="entry name" value="Retrovirus-related Pol polyprotein from transposon 297-like Protein"/>
    <property type="match status" value="1"/>
</dbReference>
<dbReference type="PANTHER" id="PTHR37984:SF5">
    <property type="entry name" value="PROTEIN NYNRIN-LIKE"/>
    <property type="match status" value="1"/>
</dbReference>
<evidence type="ECO:0000256" key="3">
    <source>
        <dbReference type="ARBA" id="ARBA00022695"/>
    </source>
</evidence>
<evidence type="ECO:0000256" key="1">
    <source>
        <dbReference type="ARBA" id="ARBA00012493"/>
    </source>
</evidence>
<keyword evidence="5" id="KW-0255">Endonuclease</keyword>
<dbReference type="InterPro" id="IPR043502">
    <property type="entry name" value="DNA/RNA_pol_sf"/>
</dbReference>
<evidence type="ECO:0000256" key="2">
    <source>
        <dbReference type="ARBA" id="ARBA00022679"/>
    </source>
</evidence>
<dbReference type="Gene3D" id="3.30.420.10">
    <property type="entry name" value="Ribonuclease H-like superfamily/Ribonuclease H"/>
    <property type="match status" value="1"/>
</dbReference>
<sequence>LVNDVPISFEIDTGSVLSILPESVYRKHFEEVYLESTTTKLRSYDGTFIMPIGKIQLTIQFENISQKCCLLVVPGGSKPLLGRDLISKFNVPLNYSVTSNSVHNLDLSVSDRTKLKTKIFHDFSDLFKEELGNYKFGEIKLTLSEEAKPRFYKPRTVPYAFKEGVISELDKLEKLGVISKTDFSEWGTPLVPVLKPNGTIRVCADYKVTLNEFLEDIEYPMPRIEEIFAKLQGGKFFTKLDFSNAYNQLRVDEETSKILSWSTPKGIYRVHRLPFGTKPACKIFQREVEKTLQGCEGTTNLLDDIIVSGKTLSEHNSNLIKVLTRLREAGFRLNKNKCEFAQSQIKYLGHLIDREGLHKDKEKVRAIREAPPPKTVTEVRAFVGMIAYHGRFIPQLATILQPLYKLLQKGVKFNFDSTCLKAFNEAKEAISSEQSLVHFNPDLPLILECDASNYGVGAILLHKFPNGEEKPVSFASRVLNKAEYKYAVLHKEALAIYFGSKKFYEYLMGRSFTIRTDHKPLLGLLGEKQGIPLMAAGRLQRWATFLSNFDYKLEYVKGENNRADVFSRLPVQDSLKFESEDHTYIHFVEEFIPVSYQQIKLATSRDTNLSKIYSFIRDGWPDTIQDEELKPYFNRKSELWIEEGIILWGYRVIIPPKYHSQILKELHGSHLGISKMKAMSRSYFWWPHLDQDIANMCKNCKICLQSRPEPPKTLVGKWPNTNKPFERVHLDFAGPVFKNKMFLIMIDSHTKWPEVFEVPKADTYHTLAKLREVLARFGLPKTLVTDNDSTFVSQTFEDFCVNNGITHLTSPPYHPASNGAAENFVKTFKYSLSKMLKESSVSTLETRLQKFLFIYRNTPHSTTNIPPAELMFGRKISIRFDQLRKTRSKNIQHNSRLISYSQNKVFHLNERVYVREYKHPNKRGWVPAKIIESIGNYVFLCETDDGRIFKRHTDQILPLGQFFKMKTIEDQPAIPPTEITNENYPPTFDSQIISHPGNETPGNQSLLHNPNAHKTPRKSRRSSIKPTITPRKSNNAENNAPENPQIPQKSPEKPRSIAIDRPRR</sequence>
<dbReference type="Pfam" id="PF17921">
    <property type="entry name" value="Integrase_H2C2"/>
    <property type="match status" value="1"/>
</dbReference>
<dbReference type="InterPro" id="IPR043128">
    <property type="entry name" value="Rev_trsase/Diguanyl_cyclase"/>
</dbReference>
<organism evidence="11">
    <name type="scientific">Lygus hesperus</name>
    <name type="common">Western plant bug</name>
    <dbReference type="NCBI Taxonomy" id="30085"/>
    <lineage>
        <taxon>Eukaryota</taxon>
        <taxon>Metazoa</taxon>
        <taxon>Ecdysozoa</taxon>
        <taxon>Arthropoda</taxon>
        <taxon>Hexapoda</taxon>
        <taxon>Insecta</taxon>
        <taxon>Pterygota</taxon>
        <taxon>Neoptera</taxon>
        <taxon>Paraneoptera</taxon>
        <taxon>Hemiptera</taxon>
        <taxon>Heteroptera</taxon>
        <taxon>Panheteroptera</taxon>
        <taxon>Cimicomorpha</taxon>
        <taxon>Miridae</taxon>
        <taxon>Mirini</taxon>
        <taxon>Lygus</taxon>
    </lineage>
</organism>
<keyword evidence="7" id="KW-0695">RNA-directed DNA polymerase</keyword>
<accession>A0A0A9W0S7</accession>
<feature type="compositionally biased region" description="Basic and acidic residues" evidence="8">
    <location>
        <begin position="1050"/>
        <end position="1064"/>
    </location>
</feature>
<dbReference type="InterPro" id="IPR000477">
    <property type="entry name" value="RT_dom"/>
</dbReference>
<dbReference type="GO" id="GO:0004519">
    <property type="term" value="F:endonuclease activity"/>
    <property type="evidence" value="ECO:0007669"/>
    <property type="project" value="UniProtKB-KW"/>
</dbReference>
<dbReference type="SUPFAM" id="SSF56672">
    <property type="entry name" value="DNA/RNA polymerases"/>
    <property type="match status" value="1"/>
</dbReference>
<dbReference type="InterPro" id="IPR001584">
    <property type="entry name" value="Integrase_cat-core"/>
</dbReference>
<reference evidence="11" key="2">
    <citation type="submission" date="2014-07" db="EMBL/GenBank/DDBJ databases">
        <authorList>
            <person name="Hull J."/>
        </authorList>
    </citation>
    <scope>NUCLEOTIDE SEQUENCE</scope>
</reference>
<dbReference type="EC" id="2.7.7.49" evidence="1"/>
<dbReference type="InterPro" id="IPR012337">
    <property type="entry name" value="RNaseH-like_sf"/>
</dbReference>
<dbReference type="PROSITE" id="PS50878">
    <property type="entry name" value="RT_POL"/>
    <property type="match status" value="1"/>
</dbReference>
<dbReference type="Pfam" id="PF00078">
    <property type="entry name" value="RVT_1"/>
    <property type="match status" value="1"/>
</dbReference>
<dbReference type="Pfam" id="PF17917">
    <property type="entry name" value="RT_RNaseH"/>
    <property type="match status" value="1"/>
</dbReference>
<evidence type="ECO:0000256" key="8">
    <source>
        <dbReference type="SAM" id="MobiDB-lite"/>
    </source>
</evidence>
<dbReference type="FunFam" id="1.10.340.70:FF:000003">
    <property type="entry name" value="Protein CBG25708"/>
    <property type="match status" value="1"/>
</dbReference>
<dbReference type="AlphaFoldDB" id="A0A0A9W0S7"/>
<feature type="compositionally biased region" description="Polar residues" evidence="8">
    <location>
        <begin position="1024"/>
        <end position="1033"/>
    </location>
</feature>
<dbReference type="InterPro" id="IPR050951">
    <property type="entry name" value="Retrovirus_Pol_polyprotein"/>
</dbReference>
<reference evidence="11" key="1">
    <citation type="journal article" date="2014" name="PLoS ONE">
        <title>Transcriptome-Based Identification of ABC Transporters in the Western Tarnished Plant Bug Lygus hesperus.</title>
        <authorList>
            <person name="Hull J.J."/>
            <person name="Chaney K."/>
            <person name="Geib S.M."/>
            <person name="Fabrick J.A."/>
            <person name="Brent C.S."/>
            <person name="Walsh D."/>
            <person name="Lavine L.C."/>
        </authorList>
    </citation>
    <scope>NUCLEOTIDE SEQUENCE</scope>
</reference>
<dbReference type="GO" id="GO:0042575">
    <property type="term" value="C:DNA polymerase complex"/>
    <property type="evidence" value="ECO:0007669"/>
    <property type="project" value="UniProtKB-ARBA"/>
</dbReference>
<evidence type="ECO:0000259" key="10">
    <source>
        <dbReference type="PROSITE" id="PS50994"/>
    </source>
</evidence>
<dbReference type="PANTHER" id="PTHR37984">
    <property type="entry name" value="PROTEIN CBG26694"/>
    <property type="match status" value="1"/>
</dbReference>
<dbReference type="GO" id="GO:0015074">
    <property type="term" value="P:DNA integration"/>
    <property type="evidence" value="ECO:0007669"/>
    <property type="project" value="InterPro"/>
</dbReference>
<feature type="non-terminal residue" evidence="11">
    <location>
        <position position="1"/>
    </location>
</feature>
<dbReference type="Gene3D" id="2.40.70.10">
    <property type="entry name" value="Acid Proteases"/>
    <property type="match status" value="1"/>
</dbReference>
<dbReference type="GO" id="GO:0003676">
    <property type="term" value="F:nucleic acid binding"/>
    <property type="evidence" value="ECO:0007669"/>
    <property type="project" value="InterPro"/>
</dbReference>
<dbReference type="FunFam" id="3.10.20.370:FF:000001">
    <property type="entry name" value="Retrovirus-related Pol polyprotein from transposon 17.6-like protein"/>
    <property type="match status" value="1"/>
</dbReference>
<evidence type="ECO:0000259" key="9">
    <source>
        <dbReference type="PROSITE" id="PS50878"/>
    </source>
</evidence>
<evidence type="ECO:0000256" key="5">
    <source>
        <dbReference type="ARBA" id="ARBA00022759"/>
    </source>
</evidence>
<gene>
    <name evidence="11" type="ORF">CM83_83008</name>
</gene>
<keyword evidence="3" id="KW-0548">Nucleotidyltransferase</keyword>
<evidence type="ECO:0000256" key="4">
    <source>
        <dbReference type="ARBA" id="ARBA00022722"/>
    </source>
</evidence>
<dbReference type="InterPro" id="IPR021109">
    <property type="entry name" value="Peptidase_aspartic_dom_sf"/>
</dbReference>
<feature type="non-terminal residue" evidence="11">
    <location>
        <position position="1064"/>
    </location>
</feature>
<evidence type="ECO:0000256" key="6">
    <source>
        <dbReference type="ARBA" id="ARBA00022801"/>
    </source>
</evidence>
<dbReference type="Gene3D" id="3.30.70.270">
    <property type="match status" value="2"/>
</dbReference>
<dbReference type="PROSITE" id="PS50994">
    <property type="entry name" value="INTEGRASE"/>
    <property type="match status" value="1"/>
</dbReference>